<reference evidence="3" key="1">
    <citation type="submission" date="2016-11" db="EMBL/GenBank/DDBJ databases">
        <authorList>
            <person name="Varghese N."/>
            <person name="Submissions S."/>
        </authorList>
    </citation>
    <scope>NUCLEOTIDE SEQUENCE [LARGE SCALE GENOMIC DNA]</scope>
    <source>
        <strain evidence="3">DSM 8595</strain>
    </source>
</reference>
<dbReference type="Pfam" id="PF03551">
    <property type="entry name" value="PadR"/>
    <property type="match status" value="1"/>
</dbReference>
<dbReference type="SUPFAM" id="SSF46785">
    <property type="entry name" value="Winged helix' DNA-binding domain"/>
    <property type="match status" value="1"/>
</dbReference>
<gene>
    <name evidence="2" type="ORF">SAMN05443544_2782</name>
</gene>
<dbReference type="AlphaFoldDB" id="A0A1N6GQP5"/>
<evidence type="ECO:0000313" key="2">
    <source>
        <dbReference type="EMBL" id="SIO09772.1"/>
    </source>
</evidence>
<dbReference type="STRING" id="232089.SAMN05443544_2782"/>
<organism evidence="2 3">
    <name type="scientific">Agromyces cerinus subsp. cerinus</name>
    <dbReference type="NCBI Taxonomy" id="232089"/>
    <lineage>
        <taxon>Bacteria</taxon>
        <taxon>Bacillati</taxon>
        <taxon>Actinomycetota</taxon>
        <taxon>Actinomycetes</taxon>
        <taxon>Micrococcales</taxon>
        <taxon>Microbacteriaceae</taxon>
        <taxon>Agromyces</taxon>
    </lineage>
</organism>
<dbReference type="InterPro" id="IPR036388">
    <property type="entry name" value="WH-like_DNA-bd_sf"/>
</dbReference>
<dbReference type="RefSeq" id="WP_074260876.1">
    <property type="nucleotide sequence ID" value="NZ_FSRJ01000003.1"/>
</dbReference>
<dbReference type="PANTHER" id="PTHR33169:SF14">
    <property type="entry name" value="TRANSCRIPTIONAL REGULATOR RV3488"/>
    <property type="match status" value="1"/>
</dbReference>
<accession>A0A1N6GQP5</accession>
<dbReference type="Proteomes" id="UP000184699">
    <property type="component" value="Unassembled WGS sequence"/>
</dbReference>
<proteinExistence type="predicted"/>
<dbReference type="Gene3D" id="1.10.10.10">
    <property type="entry name" value="Winged helix-like DNA-binding domain superfamily/Winged helix DNA-binding domain"/>
    <property type="match status" value="1"/>
</dbReference>
<feature type="domain" description="Transcription regulator PadR N-terminal" evidence="1">
    <location>
        <begin position="19"/>
        <end position="93"/>
    </location>
</feature>
<keyword evidence="3" id="KW-1185">Reference proteome</keyword>
<dbReference type="EMBL" id="FSRJ01000003">
    <property type="protein sequence ID" value="SIO09772.1"/>
    <property type="molecule type" value="Genomic_DNA"/>
</dbReference>
<dbReference type="InterPro" id="IPR036390">
    <property type="entry name" value="WH_DNA-bd_sf"/>
</dbReference>
<name>A0A1N6GQP5_9MICO</name>
<dbReference type="PANTHER" id="PTHR33169">
    <property type="entry name" value="PADR-FAMILY TRANSCRIPTIONAL REGULATOR"/>
    <property type="match status" value="1"/>
</dbReference>
<dbReference type="OrthoDB" id="8443918at2"/>
<sequence>MTTRDHLQRADRDLPALTVLALLSLGPRHTYDMHRFMVATRKDFVVGLPRSLYHAVAKLEKAGLIAEAGAEQVAGRPERMLYRLTEAGRAELRRRVSLLLATPEPDATLAYAALSFIGALGPDETLAALRARVAAIELKLARLAGDLTEATGVPRLLLLEAEFEQARLVAEREWMQGLVGDLESGELPWPDLSEVPPPPGW</sequence>
<protein>
    <submittedName>
        <fullName evidence="2">Transcriptional regulator PadR-like family protein</fullName>
    </submittedName>
</protein>
<dbReference type="InterPro" id="IPR005149">
    <property type="entry name" value="Tscrpt_reg_PadR_N"/>
</dbReference>
<evidence type="ECO:0000313" key="3">
    <source>
        <dbReference type="Proteomes" id="UP000184699"/>
    </source>
</evidence>
<evidence type="ECO:0000259" key="1">
    <source>
        <dbReference type="Pfam" id="PF03551"/>
    </source>
</evidence>
<dbReference type="InterPro" id="IPR052509">
    <property type="entry name" value="Metal_resp_DNA-bind_regulator"/>
</dbReference>